<comment type="caution">
    <text evidence="1">The sequence shown here is derived from an EMBL/GenBank/DDBJ whole genome shotgun (WGS) entry which is preliminary data.</text>
</comment>
<keyword evidence="2" id="KW-1185">Reference proteome</keyword>
<gene>
    <name evidence="1" type="ORF">AAP_05188</name>
</gene>
<dbReference type="OrthoDB" id="2154985at2759"/>
<dbReference type="Proteomes" id="UP000242877">
    <property type="component" value="Unassembled WGS sequence"/>
</dbReference>
<sequence>MGWLSRKPVPTECPIDIAAEAEKPATLIMNDDIDGAEAGLKGGDSPFHKLGKGLVVFVKAILGFEKDVMREGVSLNL</sequence>
<dbReference type="AlphaFoldDB" id="A0A167VX69"/>
<name>A0A167VX69_9EURO</name>
<evidence type="ECO:0000313" key="1">
    <source>
        <dbReference type="EMBL" id="KZZ88128.1"/>
    </source>
</evidence>
<dbReference type="InterPro" id="IPR019412">
    <property type="entry name" value="IML2/TPR_39"/>
</dbReference>
<dbReference type="EMBL" id="AZGZ01000028">
    <property type="protein sequence ID" value="KZZ88128.1"/>
    <property type="molecule type" value="Genomic_DNA"/>
</dbReference>
<accession>A0A167VX69</accession>
<protein>
    <submittedName>
        <fullName evidence="1">Outer membrane protein, IML2, mitochondrial/Tetratricopeptide repeat protein 39</fullName>
    </submittedName>
</protein>
<evidence type="ECO:0000313" key="2">
    <source>
        <dbReference type="Proteomes" id="UP000242877"/>
    </source>
</evidence>
<organism evidence="1 2">
    <name type="scientific">Ascosphaera apis ARSEF 7405</name>
    <dbReference type="NCBI Taxonomy" id="392613"/>
    <lineage>
        <taxon>Eukaryota</taxon>
        <taxon>Fungi</taxon>
        <taxon>Dikarya</taxon>
        <taxon>Ascomycota</taxon>
        <taxon>Pezizomycotina</taxon>
        <taxon>Eurotiomycetes</taxon>
        <taxon>Eurotiomycetidae</taxon>
        <taxon>Onygenales</taxon>
        <taxon>Ascosphaeraceae</taxon>
        <taxon>Ascosphaera</taxon>
    </lineage>
</organism>
<dbReference type="Pfam" id="PF10300">
    <property type="entry name" value="Iml2-TPR_39"/>
    <property type="match status" value="1"/>
</dbReference>
<proteinExistence type="predicted"/>
<reference evidence="1 2" key="1">
    <citation type="journal article" date="2016" name="Genome Biol. Evol.">
        <title>Divergent and convergent evolution of fungal pathogenicity.</title>
        <authorList>
            <person name="Shang Y."/>
            <person name="Xiao G."/>
            <person name="Zheng P."/>
            <person name="Cen K."/>
            <person name="Zhan S."/>
            <person name="Wang C."/>
        </authorList>
    </citation>
    <scope>NUCLEOTIDE SEQUENCE [LARGE SCALE GENOMIC DNA]</scope>
    <source>
        <strain evidence="1 2">ARSEF 7405</strain>
    </source>
</reference>
<dbReference type="VEuPathDB" id="FungiDB:AAP_05188"/>